<dbReference type="Gene3D" id="6.10.340.10">
    <property type="match status" value="1"/>
</dbReference>
<dbReference type="InterPro" id="IPR003594">
    <property type="entry name" value="HATPase_dom"/>
</dbReference>
<keyword evidence="9" id="KW-0418">Kinase</keyword>
<dbReference type="PRINTS" id="PR00344">
    <property type="entry name" value="BCTRLSENSOR"/>
</dbReference>
<dbReference type="Gene3D" id="3.30.450.20">
    <property type="entry name" value="PAS domain"/>
    <property type="match status" value="4"/>
</dbReference>
<evidence type="ECO:0000256" key="12">
    <source>
        <dbReference type="ARBA" id="ARBA00022989"/>
    </source>
</evidence>
<dbReference type="KEGG" id="vta:B1533"/>
<dbReference type="EMBL" id="LT960612">
    <property type="protein sequence ID" value="SON53144.1"/>
    <property type="molecule type" value="Genomic_DNA"/>
</dbReference>
<evidence type="ECO:0000256" key="10">
    <source>
        <dbReference type="ARBA" id="ARBA00022801"/>
    </source>
</evidence>
<dbReference type="Gene3D" id="1.10.287.130">
    <property type="match status" value="1"/>
</dbReference>
<keyword evidence="14" id="KW-0472">Membrane</keyword>
<evidence type="ECO:0000256" key="2">
    <source>
        <dbReference type="ARBA" id="ARBA00004651"/>
    </source>
</evidence>
<dbReference type="InterPro" id="IPR036097">
    <property type="entry name" value="HisK_dim/P_sf"/>
</dbReference>
<dbReference type="SMART" id="SM00387">
    <property type="entry name" value="HATPase_c"/>
    <property type="match status" value="1"/>
</dbReference>
<dbReference type="GO" id="GO:0000155">
    <property type="term" value="F:phosphorelay sensor kinase activity"/>
    <property type="evidence" value="ECO:0007669"/>
    <property type="project" value="InterPro"/>
</dbReference>
<dbReference type="CDD" id="cd16922">
    <property type="entry name" value="HATPase_EvgS-ArcB-TorS-like"/>
    <property type="match status" value="1"/>
</dbReference>
<evidence type="ECO:0000256" key="4">
    <source>
        <dbReference type="ARBA" id="ARBA00022475"/>
    </source>
</evidence>
<dbReference type="PROSITE" id="PS50110">
    <property type="entry name" value="RESPONSE_REGULATORY"/>
    <property type="match status" value="1"/>
</dbReference>
<dbReference type="OrthoDB" id="9810730at2"/>
<sequence length="1487" mass="166394">MDSGSMKLKRKNGILLAVISSALLVVAMVLISQAARYAENVESAYYQKSVEEIGDEVEKFILERTKDVRVLRESTQVLEQTSKTSFVDSLTDKFNLYIDSYRVYQNMVLFSPDGNVLVENTQSYDGDDVKPILGDPMTLSTRPWFKDTLKTERVSISQVFGKDIYFSVLDKHKKVLVLSSPIFDEKDNVSAVLAVVVDISNIKNIISGHFSHLAALSTHRYSTYATTEQGNHVYVVASENFDIKSNFSRTTVAETLTHIRETNGANSFTIQGDYLVSWAQIVSNENAPRIILFFIPTSDVFKNITLGKWYAMAMAFGLVLTLCFAGFHFISRIGSPLQKIEGVIASLSKNDLDVDLPEYKELDEISGIIDSLKIYKNQLIERGELFERVQTQKEQLDVQFQAIESANACILVLAAKKDNAVLYANKAMLSLVNKAEDEIKGMRVRDLYDSELNLIQVEEIIQALDSELSLETSVCFKGHDDGLMFFNLFLSPVYSDSKEIASYILVHNDVSDLRRVEAEILDTNFKLEEMVEKTTMQLEGSESQMNLIFQSALDGMLLVGSDEKIMDINLSAERMFGWKKIDIVGSLFESLISEKFNIGNINYLKDSNEGKEGTISERLREAIGVTKTGNFIPLDILVTQMSLDDETLYFVTFRDISDRKHTESELKYSKRSLQETIRRLNLTTEAGEIGIWNWNFITGGLEWDDRMYRMYQKDPDTCDNTYDTWRTCVLEEDVEQAEVALMEAKNSLTRFFAEFRIRWPNGEIRWIKASADVIFDENSGVAIGMGGVNLDVTEEKNSQELLRRESEAANAANGAKSLFLANMSHEIRTPMNGVVGMIDLLNDTDLSFDQQSMTTTIKDSSLHLLSIINDILDFSKIEANQMSVEHLPVPLQVTVEKTADVLWLQANQNNAAIYIVYDPNIPNLILSDGVRLGQVLFNVLGNAVKFSKGDEKSRGEIWLKAQLESNESNADKKGTNKIAVTIQDNGIGMSAEQLENLFKSFTQGDASTTRLYGGTGLGLSISHSLVEMMGGTISVESQQWVGTTFRVELPCDDASVLDAECEDRCLENMNIVTVIGEESLQTAVKENLELQQCKVLSLNSLEKLKLLMANDDSFDVVILGSEFSHEEMKAITKVVELRSTRIILLANEPAVKLKGLPGGNVALGVCPLKPSELVDAVLQANGRKHNSNEIENQEYNALEDNFDDNIRWKILVAEDQPTNRDVIERQLSKLGYQCLMAENGSTALELWKKQSFDLVLTDCHMPVMDGFELTRAIRDIEKEQQASHPVPIVALTANALLGAADSCIEAGMDDYLSKPIELQKLKTALNLWLNDDTVSRENSALLNHTNTDLTEAVSDLTVELNTTLDIDQSRLPIDCERLSEILGTDEEEILYPLLEGYWESIQDDLASLTTSFQSKDREQIQGIAHAAKGAAKSAGADPLGDTFKIIQDEALEADWEELNNHLNQAITRIEEIEQWLIERAIISKGAA</sequence>
<dbReference type="InterPro" id="IPR013767">
    <property type="entry name" value="PAS_fold"/>
</dbReference>
<dbReference type="Pfam" id="PF02518">
    <property type="entry name" value="HATPase_c"/>
    <property type="match status" value="1"/>
</dbReference>
<dbReference type="NCBIfam" id="TIGR00229">
    <property type="entry name" value="sensory_box"/>
    <property type="match status" value="1"/>
</dbReference>
<evidence type="ECO:0000259" key="22">
    <source>
        <dbReference type="PROSITE" id="PS50113"/>
    </source>
</evidence>
<keyword evidence="7" id="KW-0812">Transmembrane</keyword>
<evidence type="ECO:0000256" key="18">
    <source>
        <dbReference type="PROSITE-ProRule" id="PRU00169"/>
    </source>
</evidence>
<accession>A0A2N8ZMI8</accession>
<keyword evidence="12" id="KW-1133">Transmembrane helix</keyword>
<gene>
    <name evidence="24" type="ORF">VTAP4600_B1533</name>
</gene>
<keyword evidence="8" id="KW-0547">Nucleotide-binding</keyword>
<evidence type="ECO:0000256" key="14">
    <source>
        <dbReference type="ARBA" id="ARBA00023136"/>
    </source>
</evidence>
<dbReference type="FunFam" id="3.30.565.10:FF:000010">
    <property type="entry name" value="Sensor histidine kinase RcsC"/>
    <property type="match status" value="1"/>
</dbReference>
<dbReference type="EC" id="2.7.13.3" evidence="3"/>
<evidence type="ECO:0000313" key="24">
    <source>
        <dbReference type="EMBL" id="SON53144.1"/>
    </source>
</evidence>
<dbReference type="SUPFAM" id="SSF52172">
    <property type="entry name" value="CheY-like"/>
    <property type="match status" value="1"/>
</dbReference>
<comment type="subcellular location">
    <subcellularLocation>
        <location evidence="2">Cell membrane</location>
        <topology evidence="2">Multi-pass membrane protein</topology>
    </subcellularLocation>
</comment>
<dbReference type="InterPro" id="IPR013655">
    <property type="entry name" value="PAS_fold_3"/>
</dbReference>
<evidence type="ECO:0000256" key="17">
    <source>
        <dbReference type="PROSITE-ProRule" id="PRU00110"/>
    </source>
</evidence>
<dbReference type="CDD" id="cd00130">
    <property type="entry name" value="PAS"/>
    <property type="match status" value="1"/>
</dbReference>
<proteinExistence type="predicted"/>
<feature type="domain" description="HPt" evidence="23">
    <location>
        <begin position="1386"/>
        <end position="1476"/>
    </location>
</feature>
<dbReference type="PROSITE" id="PS50109">
    <property type="entry name" value="HIS_KIN"/>
    <property type="match status" value="1"/>
</dbReference>
<comment type="catalytic activity">
    <reaction evidence="1">
        <text>ATP + protein L-histidine = ADP + protein N-phospho-L-histidine.</text>
        <dbReference type="EC" id="2.7.13.3"/>
    </reaction>
</comment>
<dbReference type="Pfam" id="PF02743">
    <property type="entry name" value="dCache_1"/>
    <property type="match status" value="1"/>
</dbReference>
<evidence type="ECO:0000256" key="16">
    <source>
        <dbReference type="ARBA" id="ARBA00068150"/>
    </source>
</evidence>
<dbReference type="InterPro" id="IPR001789">
    <property type="entry name" value="Sig_transdc_resp-reg_receiver"/>
</dbReference>
<dbReference type="SUPFAM" id="SSF47226">
    <property type="entry name" value="Histidine-containing phosphotransfer domain, HPT domain"/>
    <property type="match status" value="1"/>
</dbReference>
<dbReference type="Pfam" id="PF00072">
    <property type="entry name" value="Response_reg"/>
    <property type="match status" value="1"/>
</dbReference>
<dbReference type="InterPro" id="IPR036890">
    <property type="entry name" value="HATPase_C_sf"/>
</dbReference>
<evidence type="ECO:0000256" key="6">
    <source>
        <dbReference type="ARBA" id="ARBA00022679"/>
    </source>
</evidence>
<dbReference type="InterPro" id="IPR001610">
    <property type="entry name" value="PAC"/>
</dbReference>
<dbReference type="Pfam" id="PF00989">
    <property type="entry name" value="PAS"/>
    <property type="match status" value="1"/>
</dbReference>
<dbReference type="PANTHER" id="PTHR45339:SF5">
    <property type="entry name" value="HISTIDINE KINASE"/>
    <property type="match status" value="1"/>
</dbReference>
<dbReference type="SUPFAM" id="SSF55874">
    <property type="entry name" value="ATPase domain of HSP90 chaperone/DNA topoisomerase II/histidine kinase"/>
    <property type="match status" value="1"/>
</dbReference>
<dbReference type="InterPro" id="IPR003661">
    <property type="entry name" value="HisK_dim/P_dom"/>
</dbReference>
<dbReference type="CDD" id="cd17546">
    <property type="entry name" value="REC_hyHK_CKI1_RcsC-like"/>
    <property type="match status" value="1"/>
</dbReference>
<dbReference type="InterPro" id="IPR000014">
    <property type="entry name" value="PAS"/>
</dbReference>
<dbReference type="PROSITE" id="PS50112">
    <property type="entry name" value="PAS"/>
    <property type="match status" value="1"/>
</dbReference>
<dbReference type="InterPro" id="IPR036641">
    <property type="entry name" value="HPT_dom_sf"/>
</dbReference>
<keyword evidence="11" id="KW-0067">ATP-binding</keyword>
<keyword evidence="5 18" id="KW-0597">Phosphoprotein</keyword>
<organism evidence="24 25">
    <name type="scientific">Vibrio tapetis subsp. tapetis</name>
    <dbReference type="NCBI Taxonomy" id="1671868"/>
    <lineage>
        <taxon>Bacteria</taxon>
        <taxon>Pseudomonadati</taxon>
        <taxon>Pseudomonadota</taxon>
        <taxon>Gammaproteobacteria</taxon>
        <taxon>Vibrionales</taxon>
        <taxon>Vibrionaceae</taxon>
        <taxon>Vibrio</taxon>
    </lineage>
</organism>
<dbReference type="Pfam" id="PF01627">
    <property type="entry name" value="Hpt"/>
    <property type="match status" value="1"/>
</dbReference>
<evidence type="ECO:0000259" key="19">
    <source>
        <dbReference type="PROSITE" id="PS50109"/>
    </source>
</evidence>
<name>A0A2N8ZMI8_9VIBR</name>
<evidence type="ECO:0000259" key="21">
    <source>
        <dbReference type="PROSITE" id="PS50112"/>
    </source>
</evidence>
<evidence type="ECO:0000256" key="1">
    <source>
        <dbReference type="ARBA" id="ARBA00000085"/>
    </source>
</evidence>
<evidence type="ECO:0000256" key="13">
    <source>
        <dbReference type="ARBA" id="ARBA00023012"/>
    </source>
</evidence>
<keyword evidence="6" id="KW-0808">Transferase</keyword>
<dbReference type="CDD" id="cd00082">
    <property type="entry name" value="HisKA"/>
    <property type="match status" value="1"/>
</dbReference>
<dbReference type="CDD" id="cd18773">
    <property type="entry name" value="PDC1_HK_sensor"/>
    <property type="match status" value="1"/>
</dbReference>
<dbReference type="PANTHER" id="PTHR45339">
    <property type="entry name" value="HYBRID SIGNAL TRANSDUCTION HISTIDINE KINASE J"/>
    <property type="match status" value="1"/>
</dbReference>
<feature type="domain" description="Histidine kinase" evidence="19">
    <location>
        <begin position="822"/>
        <end position="1053"/>
    </location>
</feature>
<dbReference type="SMART" id="SM00091">
    <property type="entry name" value="PAS"/>
    <property type="match status" value="3"/>
</dbReference>
<dbReference type="SMART" id="SM00388">
    <property type="entry name" value="HisKA"/>
    <property type="match status" value="1"/>
</dbReference>
<dbReference type="Proteomes" id="UP000235828">
    <property type="component" value="Chromosome B"/>
</dbReference>
<feature type="domain" description="PAC" evidence="22">
    <location>
        <begin position="464"/>
        <end position="522"/>
    </location>
</feature>
<dbReference type="GO" id="GO:0016787">
    <property type="term" value="F:hydrolase activity"/>
    <property type="evidence" value="ECO:0007669"/>
    <property type="project" value="UniProtKB-KW"/>
</dbReference>
<feature type="domain" description="PAC" evidence="22">
    <location>
        <begin position="751"/>
        <end position="804"/>
    </location>
</feature>
<dbReference type="InterPro" id="IPR005467">
    <property type="entry name" value="His_kinase_dom"/>
</dbReference>
<dbReference type="SMART" id="SM00086">
    <property type="entry name" value="PAC"/>
    <property type="match status" value="4"/>
</dbReference>
<dbReference type="InterPro" id="IPR011006">
    <property type="entry name" value="CheY-like_superfamily"/>
</dbReference>
<dbReference type="SMART" id="SM00448">
    <property type="entry name" value="REC"/>
    <property type="match status" value="1"/>
</dbReference>
<dbReference type="GO" id="GO:0005886">
    <property type="term" value="C:plasma membrane"/>
    <property type="evidence" value="ECO:0007669"/>
    <property type="project" value="UniProtKB-SubCell"/>
</dbReference>
<reference evidence="24 25" key="1">
    <citation type="submission" date="2017-10" db="EMBL/GenBank/DDBJ databases">
        <authorList>
            <person name="Banno H."/>
            <person name="Chua N.-H."/>
        </authorList>
    </citation>
    <scope>NUCLEOTIDE SEQUENCE [LARGE SCALE GENOMIC DNA]</scope>
    <source>
        <strain evidence="24">Vibrio tapetis CECT4600</strain>
    </source>
</reference>
<evidence type="ECO:0000313" key="25">
    <source>
        <dbReference type="Proteomes" id="UP000235828"/>
    </source>
</evidence>
<keyword evidence="4" id="KW-1003">Cell membrane</keyword>
<dbReference type="InterPro" id="IPR035965">
    <property type="entry name" value="PAS-like_dom_sf"/>
</dbReference>
<feature type="modified residue" description="Phosphohistidine" evidence="17">
    <location>
        <position position="1425"/>
    </location>
</feature>
<evidence type="ECO:0000256" key="15">
    <source>
        <dbReference type="ARBA" id="ARBA00064003"/>
    </source>
</evidence>
<dbReference type="Pfam" id="PF13426">
    <property type="entry name" value="PAS_9"/>
    <property type="match status" value="1"/>
</dbReference>
<evidence type="ECO:0000256" key="8">
    <source>
        <dbReference type="ARBA" id="ARBA00022741"/>
    </source>
</evidence>
<feature type="domain" description="Response regulatory" evidence="20">
    <location>
        <begin position="1209"/>
        <end position="1329"/>
    </location>
</feature>
<evidence type="ECO:0000256" key="9">
    <source>
        <dbReference type="ARBA" id="ARBA00022777"/>
    </source>
</evidence>
<dbReference type="GO" id="GO:0005524">
    <property type="term" value="F:ATP binding"/>
    <property type="evidence" value="ECO:0007669"/>
    <property type="project" value="UniProtKB-KW"/>
</dbReference>
<keyword evidence="10" id="KW-0378">Hydrolase</keyword>
<dbReference type="InterPro" id="IPR008207">
    <property type="entry name" value="Sig_transdc_His_kin_Hpt_dom"/>
</dbReference>
<evidence type="ECO:0000259" key="20">
    <source>
        <dbReference type="PROSITE" id="PS50110"/>
    </source>
</evidence>
<evidence type="ECO:0000256" key="11">
    <source>
        <dbReference type="ARBA" id="ARBA00022840"/>
    </source>
</evidence>
<evidence type="ECO:0000259" key="23">
    <source>
        <dbReference type="PROSITE" id="PS50894"/>
    </source>
</evidence>
<dbReference type="InterPro" id="IPR000700">
    <property type="entry name" value="PAS-assoc_C"/>
</dbReference>
<dbReference type="InterPro" id="IPR033479">
    <property type="entry name" value="dCache_1"/>
</dbReference>
<dbReference type="FunFam" id="1.10.287.130:FF:000002">
    <property type="entry name" value="Two-component osmosensing histidine kinase"/>
    <property type="match status" value="1"/>
</dbReference>
<dbReference type="Gene3D" id="1.20.120.160">
    <property type="entry name" value="HPT domain"/>
    <property type="match status" value="1"/>
</dbReference>
<dbReference type="InterPro" id="IPR004358">
    <property type="entry name" value="Sig_transdc_His_kin-like_C"/>
</dbReference>
<protein>
    <recommendedName>
        <fullName evidence="16">Sensory/regulatory protein RpfC</fullName>
        <ecNumber evidence="3">2.7.13.3</ecNumber>
    </recommendedName>
</protein>
<feature type="domain" description="PAS" evidence="21">
    <location>
        <begin position="541"/>
        <end position="585"/>
    </location>
</feature>
<keyword evidence="13" id="KW-0902">Two-component regulatory system</keyword>
<dbReference type="Pfam" id="PF08447">
    <property type="entry name" value="PAS_3"/>
    <property type="match status" value="1"/>
</dbReference>
<evidence type="ECO:0000256" key="7">
    <source>
        <dbReference type="ARBA" id="ARBA00022692"/>
    </source>
</evidence>
<dbReference type="PROSITE" id="PS50894">
    <property type="entry name" value="HPT"/>
    <property type="match status" value="1"/>
</dbReference>
<dbReference type="SUPFAM" id="SSF47384">
    <property type="entry name" value="Homodimeric domain of signal transducing histidine kinase"/>
    <property type="match status" value="1"/>
</dbReference>
<evidence type="ECO:0000256" key="5">
    <source>
        <dbReference type="ARBA" id="ARBA00022553"/>
    </source>
</evidence>
<evidence type="ECO:0000256" key="3">
    <source>
        <dbReference type="ARBA" id="ARBA00012438"/>
    </source>
</evidence>
<dbReference type="Gene3D" id="3.30.565.10">
    <property type="entry name" value="Histidine kinase-like ATPase, C-terminal domain"/>
    <property type="match status" value="1"/>
</dbReference>
<dbReference type="PROSITE" id="PS50113">
    <property type="entry name" value="PAC"/>
    <property type="match status" value="2"/>
</dbReference>
<dbReference type="Gene3D" id="2.10.70.100">
    <property type="match status" value="1"/>
</dbReference>
<comment type="subunit">
    <text evidence="15">At low DSF concentrations, interacts with RpfF.</text>
</comment>
<dbReference type="Gene3D" id="3.40.50.2300">
    <property type="match status" value="1"/>
</dbReference>
<keyword evidence="25" id="KW-1185">Reference proteome</keyword>
<dbReference type="Pfam" id="PF00512">
    <property type="entry name" value="HisKA"/>
    <property type="match status" value="1"/>
</dbReference>
<feature type="modified residue" description="4-aspartylphosphate" evidence="18">
    <location>
        <position position="1258"/>
    </location>
</feature>
<dbReference type="SUPFAM" id="SSF55785">
    <property type="entry name" value="PYP-like sensor domain (PAS domain)"/>
    <property type="match status" value="3"/>
</dbReference>